<proteinExistence type="predicted"/>
<gene>
    <name evidence="2" type="ORF">KQY15_12240</name>
</gene>
<accession>A0ABS6MMQ0</accession>
<protein>
    <submittedName>
        <fullName evidence="2">DUF1543 domain-containing protein</fullName>
    </submittedName>
</protein>
<dbReference type="InterPro" id="IPR011440">
    <property type="entry name" value="DUF1543"/>
</dbReference>
<dbReference type="EMBL" id="JAHRID010000005">
    <property type="protein sequence ID" value="MBV2129855.1"/>
    <property type="molecule type" value="Genomic_DNA"/>
</dbReference>
<dbReference type="Pfam" id="PF07566">
    <property type="entry name" value="DUF1543"/>
    <property type="match status" value="1"/>
</dbReference>
<sequence>MLYMVMLGGSHPKANTELHDVVFVAGDNLEQTYPQLRALWFAAPEGLHIDAWMSIAGVDAYAVSLSDTPAKAGPKLFFINLGGYVGSVFGEDHRYLVVAAENKAEAKKIAKQQLSLKWDKPHTDNVFEIEQCVAVEQVAGRYIQLHPAAHNGCYFENDYIVIG</sequence>
<evidence type="ECO:0000313" key="2">
    <source>
        <dbReference type="EMBL" id="MBV2129855.1"/>
    </source>
</evidence>
<organism evidence="2 3">
    <name type="scientific">Arsukibacterium indicum</name>
    <dbReference type="NCBI Taxonomy" id="2848612"/>
    <lineage>
        <taxon>Bacteria</taxon>
        <taxon>Pseudomonadati</taxon>
        <taxon>Pseudomonadota</taxon>
        <taxon>Gammaproteobacteria</taxon>
        <taxon>Chromatiales</taxon>
        <taxon>Chromatiaceae</taxon>
        <taxon>Arsukibacterium</taxon>
    </lineage>
</organism>
<comment type="caution">
    <text evidence="2">The sequence shown here is derived from an EMBL/GenBank/DDBJ whole genome shotgun (WGS) entry which is preliminary data.</text>
</comment>
<name>A0ABS6MMQ0_9GAMM</name>
<dbReference type="Proteomes" id="UP000704611">
    <property type="component" value="Unassembled WGS sequence"/>
</dbReference>
<evidence type="ECO:0000313" key="3">
    <source>
        <dbReference type="Proteomes" id="UP000704611"/>
    </source>
</evidence>
<dbReference type="RefSeq" id="WP_217669543.1">
    <property type="nucleotide sequence ID" value="NZ_JAHRID010000005.1"/>
</dbReference>
<evidence type="ECO:0000259" key="1">
    <source>
        <dbReference type="Pfam" id="PF07566"/>
    </source>
</evidence>
<reference evidence="2 3" key="1">
    <citation type="submission" date="2021-06" db="EMBL/GenBank/DDBJ databases">
        <title>Rheinheimera indica sp. nov., isolated from deep-sea sediment.</title>
        <authorList>
            <person name="Wang Z."/>
            <person name="Zhang X.-Y."/>
        </authorList>
    </citation>
    <scope>NUCLEOTIDE SEQUENCE [LARGE SCALE GENOMIC DNA]</scope>
    <source>
        <strain evidence="2 3">SM2107</strain>
    </source>
</reference>
<keyword evidence="3" id="KW-1185">Reference proteome</keyword>
<feature type="domain" description="DUF1543" evidence="1">
    <location>
        <begin position="14"/>
        <end position="65"/>
    </location>
</feature>